<evidence type="ECO:0000313" key="3">
    <source>
        <dbReference type="Proteomes" id="UP001597049"/>
    </source>
</evidence>
<dbReference type="RefSeq" id="WP_379657433.1">
    <property type="nucleotide sequence ID" value="NZ_JBHTIV010000005.1"/>
</dbReference>
<comment type="caution">
    <text evidence="2">The sequence shown here is derived from an EMBL/GenBank/DDBJ whole genome shotgun (WGS) entry which is preliminary data.</text>
</comment>
<dbReference type="EMBL" id="JBHTIV010000005">
    <property type="protein sequence ID" value="MFD0932114.1"/>
    <property type="molecule type" value="Genomic_DNA"/>
</dbReference>
<keyword evidence="3" id="KW-1185">Reference proteome</keyword>
<keyword evidence="1" id="KW-1133">Transmembrane helix</keyword>
<evidence type="ECO:0000256" key="1">
    <source>
        <dbReference type="SAM" id="Phobius"/>
    </source>
</evidence>
<accession>A0ABW3GU79</accession>
<keyword evidence="1" id="KW-0812">Transmembrane</keyword>
<gene>
    <name evidence="2" type="ORF">ACFQ0R_05805</name>
</gene>
<keyword evidence="1" id="KW-0472">Membrane</keyword>
<proteinExistence type="predicted"/>
<dbReference type="Proteomes" id="UP001597049">
    <property type="component" value="Unassembled WGS sequence"/>
</dbReference>
<feature type="transmembrane region" description="Helical" evidence="1">
    <location>
        <begin position="141"/>
        <end position="159"/>
    </location>
</feature>
<feature type="transmembrane region" description="Helical" evidence="1">
    <location>
        <begin position="180"/>
        <end position="198"/>
    </location>
</feature>
<name>A0ABW3GU79_9FLAO</name>
<evidence type="ECO:0000313" key="2">
    <source>
        <dbReference type="EMBL" id="MFD0932114.1"/>
    </source>
</evidence>
<protein>
    <submittedName>
        <fullName evidence="2">Uncharacterized protein</fullName>
    </submittedName>
</protein>
<reference evidence="3" key="1">
    <citation type="journal article" date="2019" name="Int. J. Syst. Evol. Microbiol.">
        <title>The Global Catalogue of Microorganisms (GCM) 10K type strain sequencing project: providing services to taxonomists for standard genome sequencing and annotation.</title>
        <authorList>
            <consortium name="The Broad Institute Genomics Platform"/>
            <consortium name="The Broad Institute Genome Sequencing Center for Infectious Disease"/>
            <person name="Wu L."/>
            <person name="Ma J."/>
        </authorList>
    </citation>
    <scope>NUCLEOTIDE SEQUENCE [LARGE SCALE GENOMIC DNA]</scope>
    <source>
        <strain evidence="3">CCUG 56752</strain>
    </source>
</reference>
<sequence length="224" mass="26826">MELLVLSDYGSRENLKKKNPSESDILEAMNSIDWNLFHQVCLSKNGYDWIEVGGNLKEDGLSAMYEKNNEQFVIEKAPSSINQLTEILLSYFNNDGKFNKKHKFTGENNNSESTYDAEKVYKIFFENERKESFEKNRTESYSTWEMILIFVFGPLKFFRRYDDVFTSRKENYFLKFKQRIVILTLGFISWFVLIYITFNNYEQKRLEEIEKIDISDWKKKHGYE</sequence>
<organism evidence="2 3">
    <name type="scientific">Psychroflexus salinarum</name>
    <dbReference type="NCBI Taxonomy" id="546024"/>
    <lineage>
        <taxon>Bacteria</taxon>
        <taxon>Pseudomonadati</taxon>
        <taxon>Bacteroidota</taxon>
        <taxon>Flavobacteriia</taxon>
        <taxon>Flavobacteriales</taxon>
        <taxon>Flavobacteriaceae</taxon>
        <taxon>Psychroflexus</taxon>
    </lineage>
</organism>